<sequence length="71" mass="8150">MMNYHYSKGNSFSLFESNKIPFSGKISLNTLKMNQAMSAVAIDLPSVKLYSSDLRTKLSAWYYRSLIQSFE</sequence>
<dbReference type="AlphaFoldDB" id="A0AAV4RGV5"/>
<organism evidence="1 2">
    <name type="scientific">Caerostris extrusa</name>
    <name type="common">Bark spider</name>
    <name type="synonym">Caerostris bankana</name>
    <dbReference type="NCBI Taxonomy" id="172846"/>
    <lineage>
        <taxon>Eukaryota</taxon>
        <taxon>Metazoa</taxon>
        <taxon>Ecdysozoa</taxon>
        <taxon>Arthropoda</taxon>
        <taxon>Chelicerata</taxon>
        <taxon>Arachnida</taxon>
        <taxon>Araneae</taxon>
        <taxon>Araneomorphae</taxon>
        <taxon>Entelegynae</taxon>
        <taxon>Araneoidea</taxon>
        <taxon>Araneidae</taxon>
        <taxon>Caerostris</taxon>
    </lineage>
</organism>
<accession>A0AAV4RGV5</accession>
<keyword evidence="2" id="KW-1185">Reference proteome</keyword>
<dbReference type="Proteomes" id="UP001054945">
    <property type="component" value="Unassembled WGS sequence"/>
</dbReference>
<evidence type="ECO:0000313" key="1">
    <source>
        <dbReference type="EMBL" id="GIY20542.1"/>
    </source>
</evidence>
<dbReference type="EMBL" id="BPLR01007904">
    <property type="protein sequence ID" value="GIY20542.1"/>
    <property type="molecule type" value="Genomic_DNA"/>
</dbReference>
<protein>
    <submittedName>
        <fullName evidence="1">Uncharacterized protein</fullName>
    </submittedName>
</protein>
<gene>
    <name evidence="1" type="ORF">CEXT_136541</name>
</gene>
<evidence type="ECO:0000313" key="2">
    <source>
        <dbReference type="Proteomes" id="UP001054945"/>
    </source>
</evidence>
<comment type="caution">
    <text evidence="1">The sequence shown here is derived from an EMBL/GenBank/DDBJ whole genome shotgun (WGS) entry which is preliminary data.</text>
</comment>
<proteinExistence type="predicted"/>
<name>A0AAV4RGV5_CAEEX</name>
<reference evidence="1 2" key="1">
    <citation type="submission" date="2021-06" db="EMBL/GenBank/DDBJ databases">
        <title>Caerostris extrusa draft genome.</title>
        <authorList>
            <person name="Kono N."/>
            <person name="Arakawa K."/>
        </authorList>
    </citation>
    <scope>NUCLEOTIDE SEQUENCE [LARGE SCALE GENOMIC DNA]</scope>
</reference>